<accession>A0A1U6JDQ0</accession>
<dbReference type="AlphaFoldDB" id="A0A1U6JDQ0"/>
<dbReference type="STRING" id="1351755.CCH01_14710"/>
<dbReference type="GeneID" id="66301801"/>
<dbReference type="Gene3D" id="1.10.10.10">
    <property type="entry name" value="Winged helix-like DNA-binding domain superfamily/Winged helix DNA-binding domain"/>
    <property type="match status" value="1"/>
</dbReference>
<dbReference type="OrthoDB" id="1935433at2"/>
<organism evidence="1 2">
    <name type="scientific">Clostridium chauvoei JF4335</name>
    <dbReference type="NCBI Taxonomy" id="1351755"/>
    <lineage>
        <taxon>Bacteria</taxon>
        <taxon>Bacillati</taxon>
        <taxon>Bacillota</taxon>
        <taxon>Clostridia</taxon>
        <taxon>Eubacteriales</taxon>
        <taxon>Clostridiaceae</taxon>
        <taxon>Clostridium</taxon>
    </lineage>
</organism>
<sequence>MQFLKLSYELITDKNITSNEFRIYTYLMSLYNEKQGCSFPSIEVIAERTTVSIATVKRSVKKLVELGYMVVEKQKAKIGNYNKYTNFKHLVSDKKLVTKESKGEGKKESPIDSNGEAPIEGQIHISEVIDDVEKVEIKTPAERKEYDQLNSDSVRIARKYTNVDGNGYSILILSCLDSQIVREAGYRFKNQLELGKLKLNCVSNFLRVVVDKYFEKGIDFPTKAFNMLKKYNYVTCQPSDAKLAMN</sequence>
<name>A0A1U6JDQ0_9CLOT</name>
<proteinExistence type="predicted"/>
<dbReference type="EMBL" id="LT799839">
    <property type="protein sequence ID" value="SLK18455.1"/>
    <property type="molecule type" value="Genomic_DNA"/>
</dbReference>
<dbReference type="Pfam" id="PF13730">
    <property type="entry name" value="HTH_36"/>
    <property type="match status" value="1"/>
</dbReference>
<evidence type="ECO:0008006" key="3">
    <source>
        <dbReference type="Google" id="ProtNLM"/>
    </source>
</evidence>
<keyword evidence="2" id="KW-1185">Reference proteome</keyword>
<evidence type="ECO:0000313" key="1">
    <source>
        <dbReference type="EMBL" id="SLK18455.1"/>
    </source>
</evidence>
<dbReference type="RefSeq" id="WP_079481389.1">
    <property type="nucleotide sequence ID" value="NZ_CBML010000006.1"/>
</dbReference>
<dbReference type="Proteomes" id="UP000190476">
    <property type="component" value="Chromosome I"/>
</dbReference>
<gene>
    <name evidence="1" type="ORF">CCH01_14710</name>
</gene>
<reference evidence="2" key="1">
    <citation type="submission" date="2017-03" db="EMBL/GenBank/DDBJ databases">
        <authorList>
            <person name="Falquet L."/>
            <person name="Falquet L."/>
        </authorList>
    </citation>
    <scope>NUCLEOTIDE SEQUENCE [LARGE SCALE GENOMIC DNA]</scope>
</reference>
<evidence type="ECO:0000313" key="2">
    <source>
        <dbReference type="Proteomes" id="UP000190476"/>
    </source>
</evidence>
<dbReference type="InterPro" id="IPR036388">
    <property type="entry name" value="WH-like_DNA-bd_sf"/>
</dbReference>
<protein>
    <recommendedName>
        <fullName evidence="3">Helix-turn-helix domain-containing protein</fullName>
    </recommendedName>
</protein>